<name>A0AAD8IT65_9APIA</name>
<dbReference type="InterPro" id="IPR036537">
    <property type="entry name" value="Adaptor_Cbl_N_dom_sf"/>
</dbReference>
<comment type="catalytic activity">
    <reaction evidence="1">
        <text>S-ubiquitinyl-[E2 ubiquitin-conjugating enzyme]-L-cysteine + [acceptor protein]-L-lysine = [E2 ubiquitin-conjugating enzyme]-L-cysteine + N(6)-ubiquitinyl-[acceptor protein]-L-lysine.</text>
        <dbReference type="EC" id="2.3.2.27"/>
    </reaction>
</comment>
<dbReference type="EMBL" id="JAUIZM010000004">
    <property type="protein sequence ID" value="KAK1390598.1"/>
    <property type="molecule type" value="Genomic_DNA"/>
</dbReference>
<evidence type="ECO:0000256" key="3">
    <source>
        <dbReference type="ARBA" id="ARBA00012483"/>
    </source>
</evidence>
<organism evidence="7 8">
    <name type="scientific">Heracleum sosnowskyi</name>
    <dbReference type="NCBI Taxonomy" id="360622"/>
    <lineage>
        <taxon>Eukaryota</taxon>
        <taxon>Viridiplantae</taxon>
        <taxon>Streptophyta</taxon>
        <taxon>Embryophyta</taxon>
        <taxon>Tracheophyta</taxon>
        <taxon>Spermatophyta</taxon>
        <taxon>Magnoliopsida</taxon>
        <taxon>eudicotyledons</taxon>
        <taxon>Gunneridae</taxon>
        <taxon>Pentapetalae</taxon>
        <taxon>asterids</taxon>
        <taxon>campanulids</taxon>
        <taxon>Apiales</taxon>
        <taxon>Apiaceae</taxon>
        <taxon>Apioideae</taxon>
        <taxon>apioid superclade</taxon>
        <taxon>Tordylieae</taxon>
        <taxon>Tordyliinae</taxon>
        <taxon>Heracleum</taxon>
    </lineage>
</organism>
<dbReference type="SMART" id="SM00185">
    <property type="entry name" value="ARM"/>
    <property type="match status" value="8"/>
</dbReference>
<comment type="pathway">
    <text evidence="2">Protein modification; protein ubiquitination.</text>
</comment>
<evidence type="ECO:0000313" key="7">
    <source>
        <dbReference type="EMBL" id="KAK1390598.1"/>
    </source>
</evidence>
<dbReference type="PROSITE" id="PS51698">
    <property type="entry name" value="U_BOX"/>
    <property type="match status" value="1"/>
</dbReference>
<protein>
    <recommendedName>
        <fullName evidence="3">RING-type E3 ubiquitin transferase</fullName>
        <ecNumber evidence="3">2.3.2.27</ecNumber>
    </recommendedName>
</protein>
<dbReference type="InterPro" id="IPR059179">
    <property type="entry name" value="MLKL-like_MCAfunc"/>
</dbReference>
<dbReference type="Gene3D" id="3.30.40.10">
    <property type="entry name" value="Zinc/RING finger domain, C3HC4 (zinc finger)"/>
    <property type="match status" value="1"/>
</dbReference>
<evidence type="ECO:0000256" key="4">
    <source>
        <dbReference type="ARBA" id="ARBA00022679"/>
    </source>
</evidence>
<dbReference type="InterPro" id="IPR000225">
    <property type="entry name" value="Armadillo"/>
</dbReference>
<dbReference type="SUPFAM" id="SSF48371">
    <property type="entry name" value="ARM repeat"/>
    <property type="match status" value="2"/>
</dbReference>
<gene>
    <name evidence="7" type="ORF">POM88_018776</name>
</gene>
<dbReference type="InterPro" id="IPR003613">
    <property type="entry name" value="Ubox_domain"/>
</dbReference>
<evidence type="ECO:0000259" key="6">
    <source>
        <dbReference type="PROSITE" id="PS51698"/>
    </source>
</evidence>
<dbReference type="Proteomes" id="UP001237642">
    <property type="component" value="Unassembled WGS sequence"/>
</dbReference>
<reference evidence="7" key="1">
    <citation type="submission" date="2023-02" db="EMBL/GenBank/DDBJ databases">
        <title>Genome of toxic invasive species Heracleum sosnowskyi carries increased number of genes despite the absence of recent whole-genome duplications.</title>
        <authorList>
            <person name="Schelkunov M."/>
            <person name="Shtratnikova V."/>
            <person name="Makarenko M."/>
            <person name="Klepikova A."/>
            <person name="Omelchenko D."/>
            <person name="Novikova G."/>
            <person name="Obukhova E."/>
            <person name="Bogdanov V."/>
            <person name="Penin A."/>
            <person name="Logacheva M."/>
        </authorList>
    </citation>
    <scope>NUCLEOTIDE SEQUENCE</scope>
    <source>
        <strain evidence="7">Hsosn_3</strain>
        <tissue evidence="7">Leaf</tissue>
    </source>
</reference>
<proteinExistence type="predicted"/>
<dbReference type="EC" id="2.3.2.27" evidence="3"/>
<dbReference type="GO" id="GO:0007166">
    <property type="term" value="P:cell surface receptor signaling pathway"/>
    <property type="evidence" value="ECO:0007669"/>
    <property type="project" value="InterPro"/>
</dbReference>
<dbReference type="PANTHER" id="PTHR45958:SF15">
    <property type="entry name" value="RING-TYPE E3 UBIQUITIN TRANSFERASE"/>
    <property type="match status" value="1"/>
</dbReference>
<keyword evidence="4 7" id="KW-0808">Transferase</keyword>
<dbReference type="SMART" id="SM00504">
    <property type="entry name" value="Ubox"/>
    <property type="match status" value="1"/>
</dbReference>
<dbReference type="GO" id="GO:0061630">
    <property type="term" value="F:ubiquitin protein ligase activity"/>
    <property type="evidence" value="ECO:0007669"/>
    <property type="project" value="UniProtKB-EC"/>
</dbReference>
<feature type="domain" description="U-box" evidence="6">
    <location>
        <begin position="254"/>
        <end position="328"/>
    </location>
</feature>
<evidence type="ECO:0000256" key="5">
    <source>
        <dbReference type="ARBA" id="ARBA00022737"/>
    </source>
</evidence>
<dbReference type="Gene3D" id="1.20.930.20">
    <property type="entry name" value="Adaptor protein Cbl, N-terminal domain"/>
    <property type="match status" value="1"/>
</dbReference>
<dbReference type="AlphaFoldDB" id="A0AAD8IT65"/>
<reference evidence="7" key="2">
    <citation type="submission" date="2023-05" db="EMBL/GenBank/DDBJ databases">
        <authorList>
            <person name="Schelkunov M.I."/>
        </authorList>
    </citation>
    <scope>NUCLEOTIDE SEQUENCE</scope>
    <source>
        <strain evidence="7">Hsosn_3</strain>
        <tissue evidence="7">Leaf</tissue>
    </source>
</reference>
<evidence type="ECO:0000256" key="2">
    <source>
        <dbReference type="ARBA" id="ARBA00004906"/>
    </source>
</evidence>
<keyword evidence="5" id="KW-0677">Repeat</keyword>
<dbReference type="Pfam" id="PF04564">
    <property type="entry name" value="U-box"/>
    <property type="match status" value="1"/>
</dbReference>
<dbReference type="Gene3D" id="1.25.10.10">
    <property type="entry name" value="Leucine-rich Repeat Variant"/>
    <property type="match status" value="4"/>
</dbReference>
<dbReference type="PANTHER" id="PTHR45958">
    <property type="entry name" value="RING-TYPE E3 UBIQUITIN TRANSFERASE"/>
    <property type="match status" value="1"/>
</dbReference>
<dbReference type="InterPro" id="IPR052608">
    <property type="entry name" value="U-box_domain_protein"/>
</dbReference>
<sequence length="1011" mass="112302">MDFVPIGTLLAVLTTEVIKTAQAAQDVAFEKESFKVLSNHLYDIEPVLKELQLKELKDSLAARKALEFLDVNVKKAQSLVDKYTSRSRFYLLLKCRYIVKEVQDVTRDIGKSLANLPLANTEVWLGISTQVKRLHNEMQTTKFESSISQLQIVDKLTQGITDPRLDPNEILKEIAKAVGVPVNPSEISRELESFRKEKEEAEIRKERAEVFFFEQVIALLSQADAARDYDEVRKQYFQRLQVVERSYANVTYIEPYRSFKCCITGCVMVDPVSLCTGTTCEREALEAWFNQGKKSDPQTGELLDDCSYRSNLQLRQSIQEWKEQNFCHKIRNCKSNLLATDRLVLQALGEMQDLIREDSINKYWITIGGLTEIIISILGKTDNEDVKREILVTLTNAIEGHSKNKDLLIENEGFEDVIACLECDSSISETAVQLLYELLVERSCWNVSYCRKLSQKYGAITGLVKLRNQGVINSSEKAADILMSFCDGDEESIIKIAEAGWYEPLAKRAIEGSESSRMMMVRGLVSLTLDEENSKILVEEGLIPTLLDMASGNLECKELSLSVLVKLSSHRDNKGHIVVAGGVPVVIALISPVIRSSIIAKCSEILENLASSGDGIKFLVDENGNILELESVIINLLTFQQNPTLPHTTRKPVLRALLGICRSDAGLVKVAVLKGNGVSAVLPLLDYADLEVRETAIYLLFLFSQHESQGTVEYLLKPRRLEAFVKILENHENGDVQMASAGLIANLPKSEILLTKKLIELDGLKAIVDILRSGSLEAKENALSALFRFTDPTNLESQKIVVELGAYPLLVDFIKDGSVTSKARAAALIGDLSMRSLELTVVSKGVGCWFFIPGRRVPRCPAHGGVCSVTKSFCLLAADALPHLVKLLQEKIHATAFVAIQTLSTLVSEESPQRGARVLHESSAIVHMIEVLAWGSESLKEEVLGLLEKVFMSKEMVEAYGLQTRVNLVRLTGRSIHEDGHLQRKAARVLLLIERNSRPLSSSAVGTGIDG</sequence>
<dbReference type="GO" id="GO:0016567">
    <property type="term" value="P:protein ubiquitination"/>
    <property type="evidence" value="ECO:0007669"/>
    <property type="project" value="InterPro"/>
</dbReference>
<dbReference type="InterPro" id="IPR013083">
    <property type="entry name" value="Znf_RING/FYVE/PHD"/>
</dbReference>
<dbReference type="InterPro" id="IPR011989">
    <property type="entry name" value="ARM-like"/>
</dbReference>
<evidence type="ECO:0000256" key="1">
    <source>
        <dbReference type="ARBA" id="ARBA00000900"/>
    </source>
</evidence>
<dbReference type="InterPro" id="IPR016024">
    <property type="entry name" value="ARM-type_fold"/>
</dbReference>
<accession>A0AAD8IT65</accession>
<evidence type="ECO:0000313" key="8">
    <source>
        <dbReference type="Proteomes" id="UP001237642"/>
    </source>
</evidence>
<dbReference type="SUPFAM" id="SSF57850">
    <property type="entry name" value="RING/U-box"/>
    <property type="match status" value="1"/>
</dbReference>
<comment type="caution">
    <text evidence="7">The sequence shown here is derived from an EMBL/GenBank/DDBJ whole genome shotgun (WGS) entry which is preliminary data.</text>
</comment>
<keyword evidence="8" id="KW-1185">Reference proteome</keyword>
<dbReference type="CDD" id="cd21037">
    <property type="entry name" value="MLKL_NTD"/>
    <property type="match status" value="1"/>
</dbReference>